<keyword evidence="2 10" id="KW-0349">Heme</keyword>
<dbReference type="SUPFAM" id="SSF82093">
    <property type="entry name" value="Heme chaperone CcmE"/>
    <property type="match status" value="1"/>
</dbReference>
<dbReference type="GO" id="GO:0046872">
    <property type="term" value="F:metal ion binding"/>
    <property type="evidence" value="ECO:0007669"/>
    <property type="project" value="UniProtKB-KW"/>
</dbReference>
<dbReference type="GO" id="GO:0020037">
    <property type="term" value="F:heme binding"/>
    <property type="evidence" value="ECO:0007669"/>
    <property type="project" value="InterPro"/>
</dbReference>
<feature type="topological domain" description="Cytoplasmic" evidence="10">
    <location>
        <begin position="1"/>
        <end position="7"/>
    </location>
</feature>
<evidence type="ECO:0000313" key="13">
    <source>
        <dbReference type="EMBL" id="SBO14010.1"/>
    </source>
</evidence>
<evidence type="ECO:0000256" key="8">
    <source>
        <dbReference type="ARBA" id="ARBA00023004"/>
    </source>
</evidence>
<keyword evidence="6 10" id="KW-0735">Signal-anchor</keyword>
<dbReference type="InterPro" id="IPR004329">
    <property type="entry name" value="CcmE"/>
</dbReference>
<evidence type="ECO:0000313" key="15">
    <source>
        <dbReference type="Proteomes" id="UP000078419"/>
    </source>
</evidence>
<keyword evidence="7 10" id="KW-1133">Transmembrane helix</keyword>
<evidence type="ECO:0000256" key="10">
    <source>
        <dbReference type="HAMAP-Rule" id="MF_01959"/>
    </source>
</evidence>
<feature type="topological domain" description="Extracellular" evidence="10">
    <location>
        <begin position="29"/>
        <end position="141"/>
    </location>
</feature>
<sequence length="141" mass="15480">MQRKHKRILFVAVSFIALGCVSAFVLFELSKSISFFCTPTELVADPIKSSRYPIRVGGMIVKGSIVRHGDSVTFSITDLETELEVTYRGVLPPMFGEDVGAIAKGRFVDGVFIAEELLAKHDEKYMPKKYSSSDAAVIGSN</sequence>
<dbReference type="PROSITE" id="PS51257">
    <property type="entry name" value="PROKAR_LIPOPROTEIN"/>
    <property type="match status" value="1"/>
</dbReference>
<proteinExistence type="inferred from homology"/>
<protein>
    <recommendedName>
        <fullName evidence="10">Cytochrome c-type biogenesis protein CcmE</fullName>
    </recommendedName>
    <alternativeName>
        <fullName evidence="10">Cytochrome c maturation protein E</fullName>
    </alternativeName>
    <alternativeName>
        <fullName evidence="10">Heme chaperone CcmE</fullName>
    </alternativeName>
</protein>
<dbReference type="InterPro" id="IPR036127">
    <property type="entry name" value="CcmE-like_sf"/>
</dbReference>
<accession>A0A098EGK8</accession>
<dbReference type="GO" id="GO:0017003">
    <property type="term" value="P:protein-heme linkage"/>
    <property type="evidence" value="ECO:0007669"/>
    <property type="project" value="UniProtKB-UniRule"/>
</dbReference>
<dbReference type="Gene3D" id="2.40.50.140">
    <property type="entry name" value="Nucleic acid-binding proteins"/>
    <property type="match status" value="1"/>
</dbReference>
<evidence type="ECO:0000256" key="6">
    <source>
        <dbReference type="ARBA" id="ARBA00022968"/>
    </source>
</evidence>
<keyword evidence="4 10" id="KW-0479">Metal-binding</keyword>
<keyword evidence="3 10" id="KW-0812">Transmembrane</keyword>
<dbReference type="NCBIfam" id="NF009727">
    <property type="entry name" value="PRK13254.1-1"/>
    <property type="match status" value="1"/>
</dbReference>
<keyword evidence="8 10" id="KW-0408">Iron</keyword>
<dbReference type="PANTHER" id="PTHR34128:SF2">
    <property type="entry name" value="CYTOCHROME C-TYPE BIOGENESIS PROTEIN CCME HOMOLOG, MITOCHONDRIAL"/>
    <property type="match status" value="1"/>
</dbReference>
<evidence type="ECO:0000256" key="4">
    <source>
        <dbReference type="ARBA" id="ARBA00022723"/>
    </source>
</evidence>
<dbReference type="Proteomes" id="UP000078419">
    <property type="component" value="Unassembled WGS sequence"/>
</dbReference>
<keyword evidence="9 10" id="KW-0472">Membrane</keyword>
<evidence type="ECO:0000256" key="9">
    <source>
        <dbReference type="ARBA" id="ARBA00023136"/>
    </source>
</evidence>
<reference evidence="12 14" key="1">
    <citation type="submission" date="2014-09" db="EMBL/GenBank/DDBJ databases">
        <authorList>
            <person name="Loux Valentin"/>
            <person name="Dugat Thibaut"/>
        </authorList>
    </citation>
    <scope>NUCLEOTIDE SEQUENCE [LARGE SCALE GENOMIC DNA]</scope>
    <source>
        <strain evidence="12 14">BOV-10_179</strain>
    </source>
</reference>
<dbReference type="RefSeq" id="WP_044142708.1">
    <property type="nucleotide sequence ID" value="NZ_CCXQ01000125.1"/>
</dbReference>
<evidence type="ECO:0000256" key="2">
    <source>
        <dbReference type="ARBA" id="ARBA00022617"/>
    </source>
</evidence>
<evidence type="ECO:0000256" key="7">
    <source>
        <dbReference type="ARBA" id="ARBA00022989"/>
    </source>
</evidence>
<dbReference type="GO" id="GO:0017004">
    <property type="term" value="P:cytochrome complex assembly"/>
    <property type="evidence" value="ECO:0007669"/>
    <property type="project" value="UniProtKB-KW"/>
</dbReference>
<evidence type="ECO:0000256" key="5">
    <source>
        <dbReference type="ARBA" id="ARBA00022748"/>
    </source>
</evidence>
<dbReference type="HAMAP" id="MF_01959">
    <property type="entry name" value="CcmE"/>
    <property type="match status" value="1"/>
</dbReference>
<dbReference type="Pfam" id="PF03100">
    <property type="entry name" value="CcmE"/>
    <property type="match status" value="1"/>
</dbReference>
<evidence type="ECO:0000256" key="11">
    <source>
        <dbReference type="PIRSR" id="PIRSR604329-50"/>
    </source>
</evidence>
<dbReference type="AlphaFoldDB" id="A0A098EGK8"/>
<evidence type="ECO:0000313" key="12">
    <source>
        <dbReference type="EMBL" id="CEG20922.1"/>
    </source>
</evidence>
<dbReference type="EMBL" id="CCXQ01000125">
    <property type="protein sequence ID" value="CEG20922.1"/>
    <property type="molecule type" value="Genomic_DNA"/>
</dbReference>
<dbReference type="PANTHER" id="PTHR34128">
    <property type="entry name" value="CYTOCHROME C-TYPE BIOGENESIS PROTEIN CCME HOMOLOG, MITOCHONDRIAL"/>
    <property type="match status" value="1"/>
</dbReference>
<evidence type="ECO:0000313" key="14">
    <source>
        <dbReference type="Proteomes" id="UP000055047"/>
    </source>
</evidence>
<dbReference type="EMBL" id="FLLR01000009">
    <property type="protein sequence ID" value="SBO14010.1"/>
    <property type="molecule type" value="Genomic_DNA"/>
</dbReference>
<dbReference type="GO" id="GO:0005886">
    <property type="term" value="C:plasma membrane"/>
    <property type="evidence" value="ECO:0007669"/>
    <property type="project" value="UniProtKB-SubCell"/>
</dbReference>
<evidence type="ECO:0000256" key="1">
    <source>
        <dbReference type="ARBA" id="ARBA00004370"/>
    </source>
</evidence>
<organism evidence="12 14">
    <name type="scientific">Anaplasma phagocytophilum</name>
    <name type="common">Ehrlichia phagocytophila</name>
    <dbReference type="NCBI Taxonomy" id="948"/>
    <lineage>
        <taxon>Bacteria</taxon>
        <taxon>Pseudomonadati</taxon>
        <taxon>Pseudomonadota</taxon>
        <taxon>Alphaproteobacteria</taxon>
        <taxon>Rickettsiales</taxon>
        <taxon>Anaplasmataceae</taxon>
        <taxon>Anaplasma</taxon>
        <taxon>phagocytophilum group</taxon>
    </lineage>
</organism>
<reference evidence="15" key="2">
    <citation type="submission" date="2016-03" db="EMBL/GenBank/DDBJ databases">
        <authorList>
            <person name="Loux Valentin"/>
        </authorList>
    </citation>
    <scope>NUCLEOTIDE SEQUENCE [LARGE SCALE GENOMIC DNA]</scope>
    <source>
        <strain evidence="15">C1</strain>
    </source>
</reference>
<comment type="subcellular location">
    <subcellularLocation>
        <location evidence="10">Cell membrane</location>
        <topology evidence="10">Single-pass type II membrane protein</topology>
    </subcellularLocation>
    <subcellularLocation>
        <location evidence="1">Membrane</location>
    </subcellularLocation>
</comment>
<reference evidence="13" key="3">
    <citation type="submission" date="2016-03" db="EMBL/GenBank/DDBJ databases">
        <authorList>
            <person name="Loux V."/>
        </authorList>
    </citation>
    <scope>NUCLEOTIDE SEQUENCE</scope>
    <source>
        <strain evidence="13">C1</strain>
    </source>
</reference>
<evidence type="ECO:0000256" key="3">
    <source>
        <dbReference type="ARBA" id="ARBA00022692"/>
    </source>
</evidence>
<dbReference type="InterPro" id="IPR012340">
    <property type="entry name" value="NA-bd_OB-fold"/>
</dbReference>
<comment type="function">
    <text evidence="10">Heme chaperone required for the biogenesis of c-type cytochromes. Transiently binds heme delivered by CcmC and transfers the heme to apo-cytochromes in a process facilitated by CcmF and CcmH.</text>
</comment>
<keyword evidence="10" id="KW-1003">Cell membrane</keyword>
<feature type="binding site" description="covalent" evidence="10 11">
    <location>
        <position position="121"/>
    </location>
    <ligand>
        <name>heme</name>
        <dbReference type="ChEBI" id="CHEBI:30413"/>
    </ligand>
</feature>
<feature type="binding site" description="axial binding residue" evidence="10 11">
    <location>
        <position position="125"/>
    </location>
    <ligand>
        <name>heme</name>
        <dbReference type="ChEBI" id="CHEBI:30413"/>
    </ligand>
    <ligandPart>
        <name>Fe</name>
        <dbReference type="ChEBI" id="CHEBI:18248"/>
    </ligandPart>
</feature>
<name>A0A098EGK8_ANAPH</name>
<keyword evidence="5 10" id="KW-0201">Cytochrome c-type biogenesis</keyword>
<gene>
    <name evidence="10 12" type="primary">ccmE</name>
    <name evidence="10" type="synonym">cycJ</name>
    <name evidence="13" type="ORF">ANAPC1_00352</name>
    <name evidence="12" type="ORF">ANAPHAGO_00264</name>
</gene>
<dbReference type="Proteomes" id="UP000055047">
    <property type="component" value="Unassembled WGS sequence"/>
</dbReference>
<comment type="similarity">
    <text evidence="10">Belongs to the CcmE/CycJ family.</text>
</comment>